<keyword evidence="2" id="KW-0633">Potassium transport</keyword>
<evidence type="ECO:0000313" key="5">
    <source>
        <dbReference type="EMBL" id="MFC4360090.1"/>
    </source>
</evidence>
<organism evidence="5 6">
    <name type="scientific">Halobium salinum</name>
    <dbReference type="NCBI Taxonomy" id="1364940"/>
    <lineage>
        <taxon>Archaea</taxon>
        <taxon>Methanobacteriati</taxon>
        <taxon>Methanobacteriota</taxon>
        <taxon>Stenosarchaea group</taxon>
        <taxon>Halobacteria</taxon>
        <taxon>Halobacteriales</taxon>
        <taxon>Haloferacaceae</taxon>
        <taxon>Halobium</taxon>
    </lineage>
</organism>
<gene>
    <name evidence="5" type="ORF">ACFO0N_19245</name>
</gene>
<dbReference type="Gene3D" id="3.40.50.720">
    <property type="entry name" value="NAD(P)-binding Rossmann-like Domain"/>
    <property type="match status" value="1"/>
</dbReference>
<dbReference type="AlphaFoldDB" id="A0ABD5PH33"/>
<dbReference type="GO" id="GO:0006813">
    <property type="term" value="P:potassium ion transport"/>
    <property type="evidence" value="ECO:0007669"/>
    <property type="project" value="UniProtKB-KW"/>
</dbReference>
<keyword evidence="2" id="KW-0406">Ion transport</keyword>
<dbReference type="Pfam" id="PF02254">
    <property type="entry name" value="TrkA_N"/>
    <property type="match status" value="1"/>
</dbReference>
<dbReference type="PRINTS" id="PR00335">
    <property type="entry name" value="KUPTAKETRKA"/>
</dbReference>
<evidence type="ECO:0000256" key="2">
    <source>
        <dbReference type="ARBA" id="ARBA00022538"/>
    </source>
</evidence>
<sequence>MNWRLNRTRGEETGHEASDAEYHVLGGGPVGASVARRLRTEGYAVSVVDESHDGSTLPGLRGDPTDVETLREAGLADASTAVVASRCDGRNLLIAQLARTRFEVPEVVVLANVPNRYDALAAAGHEVVCATNVLSGALAERV</sequence>
<name>A0ABD5PH33_9EURY</name>
<dbReference type="InterPro" id="IPR050721">
    <property type="entry name" value="Trk_Ktr_HKT_K-transport"/>
</dbReference>
<evidence type="ECO:0000259" key="4">
    <source>
        <dbReference type="PROSITE" id="PS51201"/>
    </source>
</evidence>
<dbReference type="SUPFAM" id="SSF51735">
    <property type="entry name" value="NAD(P)-binding Rossmann-fold domains"/>
    <property type="match status" value="1"/>
</dbReference>
<dbReference type="InterPro" id="IPR006036">
    <property type="entry name" value="K_uptake_TrkA"/>
</dbReference>
<keyword evidence="2" id="KW-0813">Transport</keyword>
<keyword evidence="3" id="KW-0630">Potassium</keyword>
<accession>A0ABD5PH33</accession>
<dbReference type="InterPro" id="IPR036291">
    <property type="entry name" value="NAD(P)-bd_dom_sf"/>
</dbReference>
<dbReference type="RefSeq" id="WP_267623216.1">
    <property type="nucleotide sequence ID" value="NZ_JAODIW010000008.1"/>
</dbReference>
<dbReference type="PROSITE" id="PS51201">
    <property type="entry name" value="RCK_N"/>
    <property type="match status" value="1"/>
</dbReference>
<evidence type="ECO:0000256" key="3">
    <source>
        <dbReference type="ARBA" id="ARBA00022958"/>
    </source>
</evidence>
<proteinExistence type="predicted"/>
<evidence type="ECO:0000256" key="1">
    <source>
        <dbReference type="ARBA" id="ARBA00003660"/>
    </source>
</evidence>
<reference evidence="5 6" key="1">
    <citation type="journal article" date="2019" name="Int. J. Syst. Evol. Microbiol.">
        <title>The Global Catalogue of Microorganisms (GCM) 10K type strain sequencing project: providing services to taxonomists for standard genome sequencing and annotation.</title>
        <authorList>
            <consortium name="The Broad Institute Genomics Platform"/>
            <consortium name="The Broad Institute Genome Sequencing Center for Infectious Disease"/>
            <person name="Wu L."/>
            <person name="Ma J."/>
        </authorList>
    </citation>
    <scope>NUCLEOTIDE SEQUENCE [LARGE SCALE GENOMIC DNA]</scope>
    <source>
        <strain evidence="5 6">CGMCC 1.12553</strain>
    </source>
</reference>
<dbReference type="EMBL" id="JBHSDS010000010">
    <property type="protein sequence ID" value="MFC4360090.1"/>
    <property type="molecule type" value="Genomic_DNA"/>
</dbReference>
<dbReference type="InterPro" id="IPR003148">
    <property type="entry name" value="RCK_N"/>
</dbReference>
<dbReference type="PANTHER" id="PTHR43833">
    <property type="entry name" value="POTASSIUM CHANNEL PROTEIN 2-RELATED-RELATED"/>
    <property type="match status" value="1"/>
</dbReference>
<comment type="function">
    <text evidence="1">Part of a potassium transport system.</text>
</comment>
<protein>
    <submittedName>
        <fullName evidence="5">NAD-binding protein</fullName>
    </submittedName>
</protein>
<feature type="domain" description="RCK N-terminal" evidence="4">
    <location>
        <begin position="19"/>
        <end position="135"/>
    </location>
</feature>
<dbReference type="Proteomes" id="UP001595921">
    <property type="component" value="Unassembled WGS sequence"/>
</dbReference>
<keyword evidence="6" id="KW-1185">Reference proteome</keyword>
<evidence type="ECO:0000313" key="6">
    <source>
        <dbReference type="Proteomes" id="UP001595921"/>
    </source>
</evidence>
<comment type="caution">
    <text evidence="5">The sequence shown here is derived from an EMBL/GenBank/DDBJ whole genome shotgun (WGS) entry which is preliminary data.</text>
</comment>